<dbReference type="InterPro" id="IPR000870">
    <property type="entry name" value="Homoserine_kinase"/>
</dbReference>
<dbReference type="PIRSF" id="PIRSF000676">
    <property type="entry name" value="Homoser_kin"/>
    <property type="match status" value="1"/>
</dbReference>
<evidence type="ECO:0000256" key="3">
    <source>
        <dbReference type="ARBA" id="ARBA00012078"/>
    </source>
</evidence>
<keyword evidence="7 13" id="KW-0791">Threonine biosynthesis</keyword>
<reference evidence="17" key="1">
    <citation type="submission" date="2014-07" db="EMBL/GenBank/DDBJ databases">
        <authorList>
            <person name="Urmite Genomes Urmite Genomes"/>
        </authorList>
    </citation>
    <scope>NUCLEOTIDE SEQUENCE</scope>
    <source>
        <strain evidence="17">11W110_air</strain>
    </source>
</reference>
<dbReference type="InterPro" id="IPR013750">
    <property type="entry name" value="GHMP_kinase_C_dom"/>
</dbReference>
<evidence type="ECO:0000259" key="15">
    <source>
        <dbReference type="Pfam" id="PF00288"/>
    </source>
</evidence>
<dbReference type="GO" id="GO:0005524">
    <property type="term" value="F:ATP binding"/>
    <property type="evidence" value="ECO:0007669"/>
    <property type="project" value="UniProtKB-UniRule"/>
</dbReference>
<dbReference type="SUPFAM" id="SSF55060">
    <property type="entry name" value="GHMP Kinase, C-terminal domain"/>
    <property type="match status" value="1"/>
</dbReference>
<evidence type="ECO:0000313" key="17">
    <source>
        <dbReference type="EMBL" id="CEA08574.1"/>
    </source>
</evidence>
<evidence type="ECO:0000256" key="7">
    <source>
        <dbReference type="ARBA" id="ARBA00022697"/>
    </source>
</evidence>
<dbReference type="AlphaFoldDB" id="A0A078MQJ6"/>
<comment type="subcellular location">
    <subcellularLocation>
        <location evidence="13">Cytoplasm</location>
    </subcellularLocation>
</comment>
<evidence type="ECO:0000256" key="2">
    <source>
        <dbReference type="ARBA" id="ARBA00007370"/>
    </source>
</evidence>
<dbReference type="GO" id="GO:0004413">
    <property type="term" value="F:homoserine kinase activity"/>
    <property type="evidence" value="ECO:0007669"/>
    <property type="project" value="UniProtKB-UniRule"/>
</dbReference>
<accession>A0A078MQJ6</accession>
<evidence type="ECO:0000256" key="14">
    <source>
        <dbReference type="SAM" id="MobiDB-lite"/>
    </source>
</evidence>
<keyword evidence="13" id="KW-0963">Cytoplasm</keyword>
<keyword evidence="8 13" id="KW-0547">Nucleotide-binding</keyword>
<evidence type="ECO:0000259" key="16">
    <source>
        <dbReference type="Pfam" id="PF08544"/>
    </source>
</evidence>
<evidence type="ECO:0000256" key="12">
    <source>
        <dbReference type="ARBA" id="ARBA00049954"/>
    </source>
</evidence>
<evidence type="ECO:0000256" key="5">
    <source>
        <dbReference type="ARBA" id="ARBA00022605"/>
    </source>
</evidence>
<dbReference type="GO" id="GO:0009088">
    <property type="term" value="P:threonine biosynthetic process"/>
    <property type="evidence" value="ECO:0007669"/>
    <property type="project" value="UniProtKB-UniRule"/>
</dbReference>
<name>A0A078MQJ6_9MICC</name>
<dbReference type="InterPro" id="IPR020568">
    <property type="entry name" value="Ribosomal_Su5_D2-typ_SF"/>
</dbReference>
<dbReference type="Gene3D" id="3.30.70.890">
    <property type="entry name" value="GHMP kinase, C-terminal domain"/>
    <property type="match status" value="1"/>
</dbReference>
<feature type="region of interest" description="Disordered" evidence="14">
    <location>
        <begin position="1"/>
        <end position="21"/>
    </location>
</feature>
<keyword evidence="9 13" id="KW-0418">Kinase</keyword>
<dbReference type="EMBL" id="LN483071">
    <property type="protein sequence ID" value="CEA08574.1"/>
    <property type="molecule type" value="Genomic_DNA"/>
</dbReference>
<evidence type="ECO:0000256" key="6">
    <source>
        <dbReference type="ARBA" id="ARBA00022679"/>
    </source>
</evidence>
<feature type="domain" description="GHMP kinase C-terminal" evidence="16">
    <location>
        <begin position="236"/>
        <end position="294"/>
    </location>
</feature>
<organism evidence="17">
    <name type="scientific">Arthrobacter saudimassiliensis</name>
    <dbReference type="NCBI Taxonomy" id="1461584"/>
    <lineage>
        <taxon>Bacteria</taxon>
        <taxon>Bacillati</taxon>
        <taxon>Actinomycetota</taxon>
        <taxon>Actinomycetes</taxon>
        <taxon>Micrococcales</taxon>
        <taxon>Micrococcaceae</taxon>
        <taxon>Arthrobacter</taxon>
    </lineage>
</organism>
<dbReference type="Pfam" id="PF08544">
    <property type="entry name" value="GHMP_kinases_C"/>
    <property type="match status" value="1"/>
</dbReference>
<protein>
    <recommendedName>
        <fullName evidence="4 13">Homoserine kinase</fullName>
        <shortName evidence="13">HK</shortName>
        <shortName evidence="13">HSK</shortName>
        <ecNumber evidence="3 13">2.7.1.39</ecNumber>
    </recommendedName>
</protein>
<keyword evidence="10 13" id="KW-0067">ATP-binding</keyword>
<evidence type="ECO:0000256" key="4">
    <source>
        <dbReference type="ARBA" id="ARBA00017858"/>
    </source>
</evidence>
<dbReference type="PATRIC" id="fig|1461584.3.peg.1905"/>
<dbReference type="InterPro" id="IPR006204">
    <property type="entry name" value="GHMP_kinase_N_dom"/>
</dbReference>
<evidence type="ECO:0000256" key="8">
    <source>
        <dbReference type="ARBA" id="ARBA00022741"/>
    </source>
</evidence>
<dbReference type="PRINTS" id="PR00958">
    <property type="entry name" value="HOMSERKINASE"/>
</dbReference>
<evidence type="ECO:0000256" key="13">
    <source>
        <dbReference type="HAMAP-Rule" id="MF_00384"/>
    </source>
</evidence>
<dbReference type="PROSITE" id="PS00627">
    <property type="entry name" value="GHMP_KINASES_ATP"/>
    <property type="match status" value="1"/>
</dbReference>
<feature type="domain" description="GHMP kinase N-terminal" evidence="15">
    <location>
        <begin position="80"/>
        <end position="163"/>
    </location>
</feature>
<dbReference type="InterPro" id="IPR014721">
    <property type="entry name" value="Ribsml_uS5_D2-typ_fold_subgr"/>
</dbReference>
<keyword evidence="6 13" id="KW-0808">Transferase</keyword>
<dbReference type="InterPro" id="IPR036554">
    <property type="entry name" value="GHMP_kinase_C_sf"/>
</dbReference>
<evidence type="ECO:0000256" key="1">
    <source>
        <dbReference type="ARBA" id="ARBA00005015"/>
    </source>
</evidence>
<dbReference type="NCBIfam" id="TIGR00191">
    <property type="entry name" value="thrB"/>
    <property type="match status" value="1"/>
</dbReference>
<dbReference type="UniPathway" id="UPA00050">
    <property type="reaction ID" value="UER00064"/>
</dbReference>
<dbReference type="EC" id="2.7.1.39" evidence="3 13"/>
<evidence type="ECO:0000256" key="9">
    <source>
        <dbReference type="ARBA" id="ARBA00022777"/>
    </source>
</evidence>
<dbReference type="HAMAP" id="MF_00384">
    <property type="entry name" value="Homoser_kinase"/>
    <property type="match status" value="1"/>
</dbReference>
<dbReference type="PANTHER" id="PTHR20861">
    <property type="entry name" value="HOMOSERINE/4-DIPHOSPHOCYTIDYL-2-C-METHYL-D-ERYTHRITOL KINASE"/>
    <property type="match status" value="1"/>
</dbReference>
<evidence type="ECO:0000256" key="11">
    <source>
        <dbReference type="ARBA" id="ARBA00049375"/>
    </source>
</evidence>
<evidence type="ECO:0000256" key="10">
    <source>
        <dbReference type="ARBA" id="ARBA00022840"/>
    </source>
</evidence>
<dbReference type="GO" id="GO:0005737">
    <property type="term" value="C:cytoplasm"/>
    <property type="evidence" value="ECO:0007669"/>
    <property type="project" value="UniProtKB-SubCell"/>
</dbReference>
<comment type="catalytic activity">
    <reaction evidence="11 13">
        <text>L-homoserine + ATP = O-phospho-L-homoserine + ADP + H(+)</text>
        <dbReference type="Rhea" id="RHEA:13985"/>
        <dbReference type="ChEBI" id="CHEBI:15378"/>
        <dbReference type="ChEBI" id="CHEBI:30616"/>
        <dbReference type="ChEBI" id="CHEBI:57476"/>
        <dbReference type="ChEBI" id="CHEBI:57590"/>
        <dbReference type="ChEBI" id="CHEBI:456216"/>
        <dbReference type="EC" id="2.7.1.39"/>
    </reaction>
</comment>
<comment type="function">
    <text evidence="12 13">Catalyzes the ATP-dependent phosphorylation of L-homoserine to L-homoserine phosphate.</text>
</comment>
<gene>
    <name evidence="13 17" type="primary">thrB</name>
    <name evidence="17" type="ORF">BN1051_01929</name>
</gene>
<dbReference type="SUPFAM" id="SSF54211">
    <property type="entry name" value="Ribosomal protein S5 domain 2-like"/>
    <property type="match status" value="1"/>
</dbReference>
<dbReference type="PANTHER" id="PTHR20861:SF1">
    <property type="entry name" value="HOMOSERINE KINASE"/>
    <property type="match status" value="1"/>
</dbReference>
<sequence>MQLNQTPAPRLPAGRTVEPGRAATVSVPATSANLGPGFDTLGLALAFHDRVRVEAVADGSVEVRITGVGADTLPLDESHLVVRTIRRTLAAAGYADTGLRLEAENAIPHGRGLGSSASAIVSGVLAGNALLPEADRLDADAVLNLCSAIEGHPDNVAPALRGGLAISWEQDGVFRSAHVPVHPEVHPVAAIPAVELSTEQARGLLPAAVPHAEAAANSGRAALLVHALATAPGLLFEATEEFLHQGYRAPAMPASAELIRRLRARGLPAVVSGAGPTVMVLAGSAADAGVAEALIQEAAADIGGNWTVRRLPVAADGAKVDMHQR</sequence>
<dbReference type="Pfam" id="PF00288">
    <property type="entry name" value="GHMP_kinases_N"/>
    <property type="match status" value="1"/>
</dbReference>
<dbReference type="Gene3D" id="3.30.230.10">
    <property type="match status" value="1"/>
</dbReference>
<feature type="binding site" evidence="13">
    <location>
        <begin position="108"/>
        <end position="118"/>
    </location>
    <ligand>
        <name>ATP</name>
        <dbReference type="ChEBI" id="CHEBI:30616"/>
    </ligand>
</feature>
<comment type="similarity">
    <text evidence="2 13">Belongs to the GHMP kinase family. Homoserine kinase subfamily.</text>
</comment>
<comment type="pathway">
    <text evidence="1 13">Amino-acid biosynthesis; L-threonine biosynthesis; L-threonine from L-aspartate: step 4/5.</text>
</comment>
<keyword evidence="5 13" id="KW-0028">Amino-acid biosynthesis</keyword>
<dbReference type="InterPro" id="IPR006203">
    <property type="entry name" value="GHMP_knse_ATP-bd_CS"/>
</dbReference>
<proteinExistence type="inferred from homology"/>